<dbReference type="PIRSF" id="PIRSF000137">
    <property type="entry name" value="Alcohol_oxidase"/>
    <property type="match status" value="1"/>
</dbReference>
<dbReference type="InterPro" id="IPR007867">
    <property type="entry name" value="GMC_OxRtase_C"/>
</dbReference>
<organism evidence="3 4">
    <name type="scientific">Limulus polyphemus</name>
    <name type="common">Atlantic horseshoe crab</name>
    <dbReference type="NCBI Taxonomy" id="6850"/>
    <lineage>
        <taxon>Eukaryota</taxon>
        <taxon>Metazoa</taxon>
        <taxon>Ecdysozoa</taxon>
        <taxon>Arthropoda</taxon>
        <taxon>Chelicerata</taxon>
        <taxon>Merostomata</taxon>
        <taxon>Xiphosura</taxon>
        <taxon>Limulidae</taxon>
        <taxon>Limulus</taxon>
    </lineage>
</organism>
<dbReference type="InterPro" id="IPR012132">
    <property type="entry name" value="GMC_OxRdtase"/>
</dbReference>
<protein>
    <submittedName>
        <fullName evidence="4">Glucose dehydrogenase [FAD, quinone]-like</fullName>
    </submittedName>
</protein>
<evidence type="ECO:0000256" key="1">
    <source>
        <dbReference type="ARBA" id="ARBA00010790"/>
    </source>
</evidence>
<evidence type="ECO:0000313" key="3">
    <source>
        <dbReference type="Proteomes" id="UP000694941"/>
    </source>
</evidence>
<evidence type="ECO:0000313" key="4">
    <source>
        <dbReference type="RefSeq" id="XP_022249487.1"/>
    </source>
</evidence>
<dbReference type="Pfam" id="PF00732">
    <property type="entry name" value="GMC_oxred_N"/>
    <property type="match status" value="1"/>
</dbReference>
<comment type="similarity">
    <text evidence="1">Belongs to the GMC oxidoreductase family.</text>
</comment>
<accession>A0ABM1T0T1</accession>
<dbReference type="GeneID" id="106465831"/>
<reference evidence="4" key="1">
    <citation type="submission" date="2025-08" db="UniProtKB">
        <authorList>
            <consortium name="RefSeq"/>
        </authorList>
    </citation>
    <scope>IDENTIFICATION</scope>
    <source>
        <tissue evidence="4">Muscle</tissue>
    </source>
</reference>
<dbReference type="PANTHER" id="PTHR11552:SF227">
    <property type="entry name" value="GLUCOSE DEHYDROGENASE [FAD, QUINONE]-LIKE PROTEIN"/>
    <property type="match status" value="1"/>
</dbReference>
<dbReference type="Proteomes" id="UP000694941">
    <property type="component" value="Unplaced"/>
</dbReference>
<dbReference type="InterPro" id="IPR036188">
    <property type="entry name" value="FAD/NAD-bd_sf"/>
</dbReference>
<gene>
    <name evidence="4" type="primary">LOC106465831</name>
</gene>
<dbReference type="Gene3D" id="3.50.50.60">
    <property type="entry name" value="FAD/NAD(P)-binding domain"/>
    <property type="match status" value="2"/>
</dbReference>
<dbReference type="Pfam" id="PF05199">
    <property type="entry name" value="GMC_oxred_C"/>
    <property type="match status" value="1"/>
</dbReference>
<dbReference type="RefSeq" id="XP_022249487.1">
    <property type="nucleotide sequence ID" value="XM_022393779.1"/>
</dbReference>
<sequence length="581" mass="64427">MSQFLNFWPFFMPLAFYMFLYPRDRFSLTSEKFDLEYDYIVVGAGSAGAVVASRLSEDPRVTVLLLEAGGKENIVTDIPVAAAMIQKTPLDWAYQTEPQDAACFGHINRVRFGDYGAYGWNWKEVFPYFLKSEDNRDPSIANNGYHGKGGYLTVSTPPYTTPLAHAFVAGGHSLGYPNIDLNGPIQTGFAIPQGTIRRGSRCSTSKAFLKPTKGRPNIDIVIFAFATKILFDENLIARAIQFDRLGLPHTVYARKEIILSAGTINTPQLLMLSGIGPKDHLLKLGIPVLADLPVGLNLQDHIYPGVLSYLVNQPVSAVQSRIFTAENIFRYFAFSDGPLTLLGGVEGLGFIKTKYVNSSDDFPDVEIHFLSGSYGADAGHVFRGSQGINDELWQKVYLEYLEKDSFSLFPVLLRPKSRGFIKLRSSNPYDPPIIDPRYLTDERDVFTIVDSLKICLALGDTPAFRKYGARINPNVFPGCEGYIQWSDEYLACLARTITSTIYHPVGTCKMGDPRDPTTVVDPQLRVKHVKSLRVVDGSVMPTIVSGNTNAPIIMIAEKASDMIRGIRSVFAQRGLLKKSEI</sequence>
<keyword evidence="3" id="KW-1185">Reference proteome</keyword>
<feature type="domain" description="Glucose-methanol-choline oxidoreductase N-terminal" evidence="2">
    <location>
        <begin position="262"/>
        <end position="276"/>
    </location>
</feature>
<dbReference type="SUPFAM" id="SSF54373">
    <property type="entry name" value="FAD-linked reductases, C-terminal domain"/>
    <property type="match status" value="1"/>
</dbReference>
<evidence type="ECO:0000259" key="2">
    <source>
        <dbReference type="PROSITE" id="PS00624"/>
    </source>
</evidence>
<dbReference type="PROSITE" id="PS00624">
    <property type="entry name" value="GMC_OXRED_2"/>
    <property type="match status" value="1"/>
</dbReference>
<proteinExistence type="inferred from homology"/>
<name>A0ABM1T0T1_LIMPO</name>
<dbReference type="SUPFAM" id="SSF51905">
    <property type="entry name" value="FAD/NAD(P)-binding domain"/>
    <property type="match status" value="1"/>
</dbReference>
<dbReference type="Gene3D" id="3.30.560.10">
    <property type="entry name" value="Glucose Oxidase, domain 3"/>
    <property type="match status" value="2"/>
</dbReference>
<dbReference type="InterPro" id="IPR000172">
    <property type="entry name" value="GMC_OxRdtase_N"/>
</dbReference>
<dbReference type="PANTHER" id="PTHR11552">
    <property type="entry name" value="GLUCOSE-METHANOL-CHOLINE GMC OXIDOREDUCTASE"/>
    <property type="match status" value="1"/>
</dbReference>